<proteinExistence type="predicted"/>
<name>S8F9I4_FOMSC</name>
<dbReference type="InterPro" id="IPR036047">
    <property type="entry name" value="F-box-like_dom_sf"/>
</dbReference>
<dbReference type="Gene3D" id="3.80.10.10">
    <property type="entry name" value="Ribonuclease Inhibitor"/>
    <property type="match status" value="1"/>
</dbReference>
<dbReference type="HOGENOM" id="CLU_533206_0_0_1"/>
<dbReference type="STRING" id="743788.S8F9I4"/>
<dbReference type="AlphaFoldDB" id="S8F9I4"/>
<evidence type="ECO:0008006" key="3">
    <source>
        <dbReference type="Google" id="ProtNLM"/>
    </source>
</evidence>
<organism evidence="1 2">
    <name type="scientific">Fomitopsis schrenkii</name>
    <name type="common">Brown rot fungus</name>
    <dbReference type="NCBI Taxonomy" id="2126942"/>
    <lineage>
        <taxon>Eukaryota</taxon>
        <taxon>Fungi</taxon>
        <taxon>Dikarya</taxon>
        <taxon>Basidiomycota</taxon>
        <taxon>Agaricomycotina</taxon>
        <taxon>Agaricomycetes</taxon>
        <taxon>Polyporales</taxon>
        <taxon>Fomitopsis</taxon>
    </lineage>
</organism>
<sequence>MSDVKQISPSPVAAPLARSNAGIFRKLRDTARRRLPVVVSSPSASALPTEIWWHIIGCLQYDWSALLICPAVCRSWHAQAQKYLPRGCKHAIVLSSRAEVLLLSRYARARVLHTNAIQVHGDDNKSLRHLETFAAILPGQLPHFNELQIVDGIWKTDVLHESVLCRCLSAFKGVRHLTLRNVNFPSAKELAGVLAALPNLCLLGCVNISTRCKAYGDRMSRMHPPPPHFLEYLLLDRVSGFEAHDLFHTMKLQSDVVEVVIPGPDTSDSTTFMRREDVKLAMNIFRSPSSVDRSIVTIHDKLCSYDVLKQCCVNVLRAGASVHNMRIKAAPRADPGLELPFLCPVVNAAVSSVVSEVVSIMNPFACLNDDVLNIILYLLSPSDAGKLARTCRAAYTHAIPRYLSDVTLGLEVQRKPTSQLASFCRFVLSGAPNRASFLRRVELRQEAFPWVEVEIKAKLGDPFGIRTNRDYSLASLFAEVIQQADGLEEVHVADADPPAGIRNALDGCAGK</sequence>
<evidence type="ECO:0000313" key="1">
    <source>
        <dbReference type="EMBL" id="EPS95299.1"/>
    </source>
</evidence>
<gene>
    <name evidence="1" type="ORF">FOMPIDRAFT_1054289</name>
</gene>
<dbReference type="EMBL" id="KE504210">
    <property type="protein sequence ID" value="EPS95299.1"/>
    <property type="molecule type" value="Genomic_DNA"/>
</dbReference>
<dbReference type="Proteomes" id="UP000015241">
    <property type="component" value="Unassembled WGS sequence"/>
</dbReference>
<reference evidence="1 2" key="1">
    <citation type="journal article" date="2012" name="Science">
        <title>The Paleozoic origin of enzymatic lignin decomposition reconstructed from 31 fungal genomes.</title>
        <authorList>
            <person name="Floudas D."/>
            <person name="Binder M."/>
            <person name="Riley R."/>
            <person name="Barry K."/>
            <person name="Blanchette R.A."/>
            <person name="Henrissat B."/>
            <person name="Martinez A.T."/>
            <person name="Otillar R."/>
            <person name="Spatafora J.W."/>
            <person name="Yadav J.S."/>
            <person name="Aerts A."/>
            <person name="Benoit I."/>
            <person name="Boyd A."/>
            <person name="Carlson A."/>
            <person name="Copeland A."/>
            <person name="Coutinho P.M."/>
            <person name="de Vries R.P."/>
            <person name="Ferreira P."/>
            <person name="Findley K."/>
            <person name="Foster B."/>
            <person name="Gaskell J."/>
            <person name="Glotzer D."/>
            <person name="Gorecki P."/>
            <person name="Heitman J."/>
            <person name="Hesse C."/>
            <person name="Hori C."/>
            <person name="Igarashi K."/>
            <person name="Jurgens J.A."/>
            <person name="Kallen N."/>
            <person name="Kersten P."/>
            <person name="Kohler A."/>
            <person name="Kuees U."/>
            <person name="Kumar T.K.A."/>
            <person name="Kuo A."/>
            <person name="LaButti K."/>
            <person name="Larrondo L.F."/>
            <person name="Lindquist E."/>
            <person name="Ling A."/>
            <person name="Lombard V."/>
            <person name="Lucas S."/>
            <person name="Lundell T."/>
            <person name="Martin R."/>
            <person name="McLaughlin D.J."/>
            <person name="Morgenstern I."/>
            <person name="Morin E."/>
            <person name="Murat C."/>
            <person name="Nagy L.G."/>
            <person name="Nolan M."/>
            <person name="Ohm R.A."/>
            <person name="Patyshakuliyeva A."/>
            <person name="Rokas A."/>
            <person name="Ruiz-Duenas F.J."/>
            <person name="Sabat G."/>
            <person name="Salamov A."/>
            <person name="Samejima M."/>
            <person name="Schmutz J."/>
            <person name="Slot J.C."/>
            <person name="St John F."/>
            <person name="Stenlid J."/>
            <person name="Sun H."/>
            <person name="Sun S."/>
            <person name="Syed K."/>
            <person name="Tsang A."/>
            <person name="Wiebenga A."/>
            <person name="Young D."/>
            <person name="Pisabarro A."/>
            <person name="Eastwood D.C."/>
            <person name="Martin F."/>
            <person name="Cullen D."/>
            <person name="Grigoriev I.V."/>
            <person name="Hibbett D.S."/>
        </authorList>
    </citation>
    <scope>NUCLEOTIDE SEQUENCE</scope>
    <source>
        <strain evidence="2">FP-58527</strain>
    </source>
</reference>
<keyword evidence="2" id="KW-1185">Reference proteome</keyword>
<dbReference type="InterPro" id="IPR032675">
    <property type="entry name" value="LRR_dom_sf"/>
</dbReference>
<accession>S8F9I4</accession>
<dbReference type="InParanoid" id="S8F9I4"/>
<dbReference type="SUPFAM" id="SSF81383">
    <property type="entry name" value="F-box domain"/>
    <property type="match status" value="1"/>
</dbReference>
<protein>
    <recommendedName>
        <fullName evidence="3">F-box domain-containing protein</fullName>
    </recommendedName>
</protein>
<evidence type="ECO:0000313" key="2">
    <source>
        <dbReference type="Proteomes" id="UP000015241"/>
    </source>
</evidence>